<dbReference type="InterPro" id="IPR045060">
    <property type="entry name" value="Phe-tRNA-ligase_IIc_bsu"/>
</dbReference>
<dbReference type="InterPro" id="IPR041616">
    <property type="entry name" value="PheRS_beta_core"/>
</dbReference>
<comment type="subunit">
    <text evidence="4">Tetramer of two alpha and two beta subunits.</text>
</comment>
<evidence type="ECO:0000259" key="17">
    <source>
        <dbReference type="PROSITE" id="PS51483"/>
    </source>
</evidence>
<dbReference type="PANTHER" id="PTHR10947:SF0">
    <property type="entry name" value="PHENYLALANINE--TRNA LIGASE BETA SUBUNIT"/>
    <property type="match status" value="1"/>
</dbReference>
<feature type="domain" description="B5" evidence="17">
    <location>
        <begin position="304"/>
        <end position="380"/>
    </location>
</feature>
<dbReference type="Proteomes" id="UP001516400">
    <property type="component" value="Unassembled WGS sequence"/>
</dbReference>
<evidence type="ECO:0000256" key="1">
    <source>
        <dbReference type="ARBA" id="ARBA00001946"/>
    </source>
</evidence>
<dbReference type="FunFam" id="3.30.56.10:FF:000005">
    <property type="entry name" value="Phenylalanine--tRNA ligase beta subunit"/>
    <property type="match status" value="1"/>
</dbReference>
<keyword evidence="9" id="KW-0479">Metal-binding</keyword>
<dbReference type="SUPFAM" id="SSF56037">
    <property type="entry name" value="PheT/TilS domain"/>
    <property type="match status" value="1"/>
</dbReference>
<dbReference type="InterPro" id="IPR020825">
    <property type="entry name" value="Phe-tRNA_synthase-like_B3/B4"/>
</dbReference>
<proteinExistence type="inferred from homology"/>
<dbReference type="Pfam" id="PF03484">
    <property type="entry name" value="B5"/>
    <property type="match status" value="1"/>
</dbReference>
<dbReference type="InterPro" id="IPR040659">
    <property type="entry name" value="PhetRS_B1"/>
</dbReference>
<dbReference type="NCBIfam" id="TIGR00471">
    <property type="entry name" value="pheT_arch"/>
    <property type="match status" value="1"/>
</dbReference>
<comment type="cofactor">
    <cofactor evidence="1">
        <name>Mg(2+)</name>
        <dbReference type="ChEBI" id="CHEBI:18420"/>
    </cofactor>
</comment>
<evidence type="ECO:0000256" key="3">
    <source>
        <dbReference type="ARBA" id="ARBA00007438"/>
    </source>
</evidence>
<dbReference type="GO" id="GO:0005737">
    <property type="term" value="C:cytoplasm"/>
    <property type="evidence" value="ECO:0007669"/>
    <property type="project" value="UniProtKB-SubCell"/>
</dbReference>
<dbReference type="AlphaFoldDB" id="A0ABD2PCQ8"/>
<evidence type="ECO:0000313" key="19">
    <source>
        <dbReference type="Proteomes" id="UP001516400"/>
    </source>
</evidence>
<comment type="similarity">
    <text evidence="3">Belongs to the phenylalanyl-tRNA synthetase beta subunit family. Type 2 subfamily.</text>
</comment>
<keyword evidence="10" id="KW-0547">Nucleotide-binding</keyword>
<protein>
    <recommendedName>
        <fullName evidence="6">Phenylalanine--tRNA ligase beta subunit</fullName>
        <ecNumber evidence="5">6.1.1.20</ecNumber>
    </recommendedName>
    <alternativeName>
        <fullName evidence="15">Phenylalanyl-tRNA synthetase beta subunit</fullName>
    </alternativeName>
</protein>
<dbReference type="SMART" id="SM00873">
    <property type="entry name" value="B3_4"/>
    <property type="match status" value="1"/>
</dbReference>
<dbReference type="EC" id="6.1.1.20" evidence="5"/>
<keyword evidence="8" id="KW-0436">Ligase</keyword>
<accession>A0ABD2PCQ8</accession>
<dbReference type="InterPro" id="IPR004531">
    <property type="entry name" value="Phe-tRNA-synth_IIc_bsu_arc_euk"/>
</dbReference>
<evidence type="ECO:0000256" key="2">
    <source>
        <dbReference type="ARBA" id="ARBA00004496"/>
    </source>
</evidence>
<evidence type="ECO:0000256" key="4">
    <source>
        <dbReference type="ARBA" id="ARBA00011209"/>
    </source>
</evidence>
<evidence type="ECO:0000256" key="12">
    <source>
        <dbReference type="ARBA" id="ARBA00022842"/>
    </source>
</evidence>
<evidence type="ECO:0000256" key="9">
    <source>
        <dbReference type="ARBA" id="ARBA00022723"/>
    </source>
</evidence>
<evidence type="ECO:0000256" key="8">
    <source>
        <dbReference type="ARBA" id="ARBA00022598"/>
    </source>
</evidence>
<dbReference type="InterPro" id="IPR005146">
    <property type="entry name" value="B3/B4_tRNA-bd"/>
</dbReference>
<dbReference type="PANTHER" id="PTHR10947">
    <property type="entry name" value="PHENYLALANYL-TRNA SYNTHETASE BETA CHAIN AND LEUCINE-RICH REPEAT-CONTAINING PROTEIN 47"/>
    <property type="match status" value="1"/>
</dbReference>
<dbReference type="Pfam" id="PF17759">
    <property type="entry name" value="tRNA_synthFbeta"/>
    <property type="match status" value="1"/>
</dbReference>
<evidence type="ECO:0000256" key="7">
    <source>
        <dbReference type="ARBA" id="ARBA00022490"/>
    </source>
</evidence>
<comment type="subcellular location">
    <subcellularLocation>
        <location evidence="2">Cytoplasm</location>
    </subcellularLocation>
</comment>
<dbReference type="InterPro" id="IPR045864">
    <property type="entry name" value="aa-tRNA-synth_II/BPL/LPL"/>
</dbReference>
<sequence>MPTIGIKRDSLFKALGKTYTDEEFEKLCFQFGLELDEVTSEKRMANKELGKVDSKIDESEEIIYRIDIPANRYDLLCLEGLVLGLQIFLGQISPPVFKALKPAEGSIIQMKVLPDTAKIRPYIVAAVLKNLYFTKESYDSFIDLQDKLHQNICRKRTLVSIGTHDLDTIQPPFIYDAKRPEDIKFVPLNHDKELNAAEVMELYSSHVQLKQYLHIIKDSPVYPVITDKKGVVLSLPPIINSNHSKITLNTKNVFIEITATDLTKANIVLDTVVCMFSQYCKNKYTAEYCEVIYADGACHMYPQLVYRKENIIVEKVNNIIGINQSGISMEALLSKMSLTSKLKNDTELEVEIPPTRHDVIHPCDIYEDVAIAYGYNNINRALPDTNTIGSQFPINKLSDLLRDIIAQAGFTEALTFSLCSEDDISSKLGYEKVLAVHISNPKTLEFQVCRTTLLPGILKTIAANKKMPLPLKIFEVSDVVLRDETAEVGARNERRLCAVNCNKNAGFEIVHGILDRAMMVLEVPRGSSSTEKGYYLKKSDDPIFFPGRSAEICLNGKTIGKIGVIHPNVLNKFELTNPCSAVEIEIESFL</sequence>
<dbReference type="EMBL" id="JABFTP020000185">
    <property type="protein sequence ID" value="KAL3288548.1"/>
    <property type="molecule type" value="Genomic_DNA"/>
</dbReference>
<dbReference type="GO" id="GO:0004826">
    <property type="term" value="F:phenylalanine-tRNA ligase activity"/>
    <property type="evidence" value="ECO:0007669"/>
    <property type="project" value="UniProtKB-EC"/>
</dbReference>
<keyword evidence="14" id="KW-0030">Aminoacyl-tRNA synthetase</keyword>
<dbReference type="SUPFAM" id="SSF46955">
    <property type="entry name" value="Putative DNA-binding domain"/>
    <property type="match status" value="2"/>
</dbReference>
<name>A0ABD2PCQ8_9CUCU</name>
<dbReference type="Pfam" id="PF03483">
    <property type="entry name" value="B3_4"/>
    <property type="match status" value="1"/>
</dbReference>
<comment type="caution">
    <text evidence="18">The sequence shown here is derived from an EMBL/GenBank/DDBJ whole genome shotgun (WGS) entry which is preliminary data.</text>
</comment>
<evidence type="ECO:0000256" key="5">
    <source>
        <dbReference type="ARBA" id="ARBA00012814"/>
    </source>
</evidence>
<keyword evidence="12" id="KW-0460">Magnesium</keyword>
<dbReference type="Pfam" id="PF18262">
    <property type="entry name" value="PhetRS_B1"/>
    <property type="match status" value="1"/>
</dbReference>
<evidence type="ECO:0000256" key="13">
    <source>
        <dbReference type="ARBA" id="ARBA00022917"/>
    </source>
</evidence>
<reference evidence="18 19" key="1">
    <citation type="journal article" date="2021" name="BMC Biol.">
        <title>Horizontally acquired antibacterial genes associated with adaptive radiation of ladybird beetles.</title>
        <authorList>
            <person name="Li H.S."/>
            <person name="Tang X.F."/>
            <person name="Huang Y.H."/>
            <person name="Xu Z.Y."/>
            <person name="Chen M.L."/>
            <person name="Du X.Y."/>
            <person name="Qiu B.Y."/>
            <person name="Chen P.T."/>
            <person name="Zhang W."/>
            <person name="Slipinski A."/>
            <person name="Escalona H.E."/>
            <person name="Waterhouse R.M."/>
            <person name="Zwick A."/>
            <person name="Pang H."/>
        </authorList>
    </citation>
    <scope>NUCLEOTIDE SEQUENCE [LARGE SCALE GENOMIC DNA]</scope>
    <source>
        <strain evidence="18">SYSU2018</strain>
    </source>
</reference>
<evidence type="ECO:0000256" key="6">
    <source>
        <dbReference type="ARBA" id="ARBA00017032"/>
    </source>
</evidence>
<evidence type="ECO:0000313" key="18">
    <source>
        <dbReference type="EMBL" id="KAL3288548.1"/>
    </source>
</evidence>
<evidence type="ECO:0000256" key="15">
    <source>
        <dbReference type="ARBA" id="ARBA00033189"/>
    </source>
</evidence>
<dbReference type="SUPFAM" id="SSF55681">
    <property type="entry name" value="Class II aaRS and biotin synthetases"/>
    <property type="match status" value="1"/>
</dbReference>
<dbReference type="FunFam" id="3.30.930.10:FF:000032">
    <property type="entry name" value="Phenylalanine--tRNA ligase beta subunit"/>
    <property type="match status" value="1"/>
</dbReference>
<evidence type="ECO:0000256" key="16">
    <source>
        <dbReference type="ARBA" id="ARBA00049255"/>
    </source>
</evidence>
<dbReference type="SMART" id="SM00874">
    <property type="entry name" value="B5"/>
    <property type="match status" value="1"/>
</dbReference>
<dbReference type="GO" id="GO:0046872">
    <property type="term" value="F:metal ion binding"/>
    <property type="evidence" value="ECO:0007669"/>
    <property type="project" value="UniProtKB-KW"/>
</dbReference>
<dbReference type="Gene3D" id="3.30.56.10">
    <property type="match status" value="2"/>
</dbReference>
<dbReference type="GO" id="GO:0005524">
    <property type="term" value="F:ATP binding"/>
    <property type="evidence" value="ECO:0007669"/>
    <property type="project" value="UniProtKB-KW"/>
</dbReference>
<keyword evidence="7" id="KW-0963">Cytoplasm</keyword>
<dbReference type="GO" id="GO:0006432">
    <property type="term" value="P:phenylalanyl-tRNA aminoacylation"/>
    <property type="evidence" value="ECO:0007669"/>
    <property type="project" value="UniProtKB-ARBA"/>
</dbReference>
<evidence type="ECO:0000256" key="11">
    <source>
        <dbReference type="ARBA" id="ARBA00022840"/>
    </source>
</evidence>
<evidence type="ECO:0000256" key="10">
    <source>
        <dbReference type="ARBA" id="ARBA00022741"/>
    </source>
</evidence>
<dbReference type="PROSITE" id="PS51483">
    <property type="entry name" value="B5"/>
    <property type="match status" value="1"/>
</dbReference>
<organism evidence="18 19">
    <name type="scientific">Cryptolaemus montrouzieri</name>
    <dbReference type="NCBI Taxonomy" id="559131"/>
    <lineage>
        <taxon>Eukaryota</taxon>
        <taxon>Metazoa</taxon>
        <taxon>Ecdysozoa</taxon>
        <taxon>Arthropoda</taxon>
        <taxon>Hexapoda</taxon>
        <taxon>Insecta</taxon>
        <taxon>Pterygota</taxon>
        <taxon>Neoptera</taxon>
        <taxon>Endopterygota</taxon>
        <taxon>Coleoptera</taxon>
        <taxon>Polyphaga</taxon>
        <taxon>Cucujiformia</taxon>
        <taxon>Coccinelloidea</taxon>
        <taxon>Coccinellidae</taxon>
        <taxon>Scymninae</taxon>
        <taxon>Scymnini</taxon>
        <taxon>Cryptolaemus</taxon>
    </lineage>
</organism>
<keyword evidence="11" id="KW-0067">ATP-binding</keyword>
<dbReference type="FunFam" id="3.50.40.10:FF:000002">
    <property type="entry name" value="phenylalanine--tRNA ligase beta subunit"/>
    <property type="match status" value="1"/>
</dbReference>
<evidence type="ECO:0000256" key="14">
    <source>
        <dbReference type="ARBA" id="ARBA00023146"/>
    </source>
</evidence>
<dbReference type="Gene3D" id="3.50.40.10">
    <property type="entry name" value="Phenylalanyl-trna Synthetase, Chain B, domain 3"/>
    <property type="match status" value="1"/>
</dbReference>
<dbReference type="Gene3D" id="3.30.930.10">
    <property type="entry name" value="Bira Bifunctional Protein, Domain 2"/>
    <property type="match status" value="1"/>
</dbReference>
<gene>
    <name evidence="18" type="ORF">HHI36_002987</name>
</gene>
<dbReference type="InterPro" id="IPR009061">
    <property type="entry name" value="DNA-bd_dom_put_sf"/>
</dbReference>
<dbReference type="CDD" id="cd00769">
    <property type="entry name" value="PheRS_beta_core"/>
    <property type="match status" value="1"/>
</dbReference>
<keyword evidence="13" id="KW-0648">Protein biosynthesis</keyword>
<comment type="catalytic activity">
    <reaction evidence="16">
        <text>tRNA(Phe) + L-phenylalanine + ATP = L-phenylalanyl-tRNA(Phe) + AMP + diphosphate + H(+)</text>
        <dbReference type="Rhea" id="RHEA:19413"/>
        <dbReference type="Rhea" id="RHEA-COMP:9668"/>
        <dbReference type="Rhea" id="RHEA-COMP:9699"/>
        <dbReference type="ChEBI" id="CHEBI:15378"/>
        <dbReference type="ChEBI" id="CHEBI:30616"/>
        <dbReference type="ChEBI" id="CHEBI:33019"/>
        <dbReference type="ChEBI" id="CHEBI:58095"/>
        <dbReference type="ChEBI" id="CHEBI:78442"/>
        <dbReference type="ChEBI" id="CHEBI:78531"/>
        <dbReference type="ChEBI" id="CHEBI:456215"/>
        <dbReference type="EC" id="6.1.1.20"/>
    </reaction>
</comment>
<dbReference type="InterPro" id="IPR005147">
    <property type="entry name" value="tRNA_synthase_B5-dom"/>
</dbReference>
<keyword evidence="19" id="KW-1185">Reference proteome</keyword>